<organism evidence="1 2">
    <name type="scientific">Caerostris darwini</name>
    <dbReference type="NCBI Taxonomy" id="1538125"/>
    <lineage>
        <taxon>Eukaryota</taxon>
        <taxon>Metazoa</taxon>
        <taxon>Ecdysozoa</taxon>
        <taxon>Arthropoda</taxon>
        <taxon>Chelicerata</taxon>
        <taxon>Arachnida</taxon>
        <taxon>Araneae</taxon>
        <taxon>Araneomorphae</taxon>
        <taxon>Entelegynae</taxon>
        <taxon>Araneoidea</taxon>
        <taxon>Araneidae</taxon>
        <taxon>Caerostris</taxon>
    </lineage>
</organism>
<accession>A0AAV4UP62</accession>
<keyword evidence="2" id="KW-1185">Reference proteome</keyword>
<dbReference type="AlphaFoldDB" id="A0AAV4UP62"/>
<dbReference type="Proteomes" id="UP001054837">
    <property type="component" value="Unassembled WGS sequence"/>
</dbReference>
<reference evidence="1 2" key="1">
    <citation type="submission" date="2021-06" db="EMBL/GenBank/DDBJ databases">
        <title>Caerostris darwini draft genome.</title>
        <authorList>
            <person name="Kono N."/>
            <person name="Arakawa K."/>
        </authorList>
    </citation>
    <scope>NUCLEOTIDE SEQUENCE [LARGE SCALE GENOMIC DNA]</scope>
</reference>
<gene>
    <name evidence="1" type="ORF">CDAR_268691</name>
</gene>
<proteinExistence type="predicted"/>
<sequence>MPILNSAYQDNFTYLGGRMQQLHFWEHLGHTAEDQTK</sequence>
<evidence type="ECO:0000313" key="1">
    <source>
        <dbReference type="EMBL" id="GIY59528.1"/>
    </source>
</evidence>
<dbReference type="EMBL" id="BPLQ01011671">
    <property type="protein sequence ID" value="GIY59528.1"/>
    <property type="molecule type" value="Genomic_DNA"/>
</dbReference>
<protein>
    <submittedName>
        <fullName evidence="1">Uncharacterized protein</fullName>
    </submittedName>
</protein>
<comment type="caution">
    <text evidence="1">The sequence shown here is derived from an EMBL/GenBank/DDBJ whole genome shotgun (WGS) entry which is preliminary data.</text>
</comment>
<name>A0AAV4UP62_9ARAC</name>
<feature type="non-terminal residue" evidence="1">
    <location>
        <position position="37"/>
    </location>
</feature>
<evidence type="ECO:0000313" key="2">
    <source>
        <dbReference type="Proteomes" id="UP001054837"/>
    </source>
</evidence>